<dbReference type="PANTHER" id="PTHR38433">
    <property type="match status" value="1"/>
</dbReference>
<dbReference type="Pfam" id="PF07849">
    <property type="entry name" value="DUF1641"/>
    <property type="match status" value="1"/>
</dbReference>
<protein>
    <submittedName>
        <fullName evidence="1">Uncharacterized protein YjgD (DUF1641 family)</fullName>
    </submittedName>
</protein>
<comment type="caution">
    <text evidence="1">The sequence shown here is derived from an EMBL/GenBank/DDBJ whole genome shotgun (WGS) entry which is preliminary data.</text>
</comment>
<gene>
    <name evidence="1" type="ORF">J2S10_003328</name>
</gene>
<organism evidence="1 2">
    <name type="scientific">Neobacillus ginsengisoli</name>
    <dbReference type="NCBI Taxonomy" id="904295"/>
    <lineage>
        <taxon>Bacteria</taxon>
        <taxon>Bacillati</taxon>
        <taxon>Bacillota</taxon>
        <taxon>Bacilli</taxon>
        <taxon>Bacillales</taxon>
        <taxon>Bacillaceae</taxon>
        <taxon>Neobacillus</taxon>
    </lineage>
</organism>
<keyword evidence="2" id="KW-1185">Reference proteome</keyword>
<evidence type="ECO:0000313" key="1">
    <source>
        <dbReference type="EMBL" id="MDQ0200145.1"/>
    </source>
</evidence>
<proteinExistence type="predicted"/>
<dbReference type="EMBL" id="JAUSTW010000005">
    <property type="protein sequence ID" value="MDQ0200145.1"/>
    <property type="molecule type" value="Genomic_DNA"/>
</dbReference>
<dbReference type="RefSeq" id="WP_307409701.1">
    <property type="nucleotide sequence ID" value="NZ_JAUSTW010000005.1"/>
</dbReference>
<dbReference type="InterPro" id="IPR012440">
    <property type="entry name" value="DUF1641"/>
</dbReference>
<evidence type="ECO:0000313" key="2">
    <source>
        <dbReference type="Proteomes" id="UP001224122"/>
    </source>
</evidence>
<dbReference type="PANTHER" id="PTHR38433:SF1">
    <property type="entry name" value="DUF1641 DOMAIN-CONTAINING PROTEIN"/>
    <property type="match status" value="1"/>
</dbReference>
<name>A0ABT9XY08_9BACI</name>
<reference evidence="1 2" key="1">
    <citation type="submission" date="2023-07" db="EMBL/GenBank/DDBJ databases">
        <title>Genomic Encyclopedia of Type Strains, Phase IV (KMG-IV): sequencing the most valuable type-strain genomes for metagenomic binning, comparative biology and taxonomic classification.</title>
        <authorList>
            <person name="Goeker M."/>
        </authorList>
    </citation>
    <scope>NUCLEOTIDE SEQUENCE [LARGE SCALE GENOMIC DNA]</scope>
    <source>
        <strain evidence="1 2">DSM 27594</strain>
    </source>
</reference>
<sequence length="160" mass="17604">MAQPITIIKKEIPTVEEQAEQKLASLKMLLTENEDALNKIMDIVGELHQSGVLEAANAMLQTKEDIAKIALHQVNREPVTNFINNFLGASVAFTNFKPEQTTKLVSSVASGIDEGNKYVQSNKKVGILDLMKVLNDPDINRAIGFGIHFLKGMGKSLKEE</sequence>
<accession>A0ABT9XY08</accession>
<dbReference type="Proteomes" id="UP001224122">
    <property type="component" value="Unassembled WGS sequence"/>
</dbReference>